<dbReference type="GO" id="GO:0070555">
    <property type="term" value="P:response to interleukin-1"/>
    <property type="evidence" value="ECO:0007669"/>
    <property type="project" value="TreeGrafter"/>
</dbReference>
<evidence type="ECO:0000313" key="5">
    <source>
        <dbReference type="Proteomes" id="UP000694553"/>
    </source>
</evidence>
<dbReference type="GO" id="GO:0072674">
    <property type="term" value="P:multinuclear osteoclast differentiation"/>
    <property type="evidence" value="ECO:0007669"/>
    <property type="project" value="TreeGrafter"/>
</dbReference>
<dbReference type="Pfam" id="PF00020">
    <property type="entry name" value="TNFR_c6"/>
    <property type="match status" value="1"/>
</dbReference>
<dbReference type="GO" id="GO:0001503">
    <property type="term" value="P:ossification"/>
    <property type="evidence" value="ECO:0007669"/>
    <property type="project" value="TreeGrafter"/>
</dbReference>
<feature type="compositionally biased region" description="Basic and acidic residues" evidence="2">
    <location>
        <begin position="834"/>
        <end position="847"/>
    </location>
</feature>
<dbReference type="GO" id="GO:0009897">
    <property type="term" value="C:external side of plasma membrane"/>
    <property type="evidence" value="ECO:0007669"/>
    <property type="project" value="TreeGrafter"/>
</dbReference>
<dbReference type="Gene3D" id="2.10.50.10">
    <property type="entry name" value="Tumor Necrosis Factor Receptor, subunit A, domain 2"/>
    <property type="match status" value="2"/>
</dbReference>
<reference evidence="4" key="2">
    <citation type="submission" date="2025-08" db="UniProtKB">
        <authorList>
            <consortium name="Ensembl"/>
        </authorList>
    </citation>
    <scope>IDENTIFICATION</scope>
</reference>
<dbReference type="OMA" id="CETRDIA"/>
<feature type="repeat" description="TNFR-Cys" evidence="1">
    <location>
        <begin position="331"/>
        <end position="372"/>
    </location>
</feature>
<feature type="disulfide bond" evidence="1">
    <location>
        <begin position="228"/>
        <end position="246"/>
    </location>
</feature>
<keyword evidence="3" id="KW-0472">Membrane</keyword>
<dbReference type="PROSITE" id="PS00652">
    <property type="entry name" value="TNFR_NGFR_1"/>
    <property type="match status" value="1"/>
</dbReference>
<name>A0A8C3E4D3_CORMO</name>
<accession>A0A8C3E4D3</accession>
<dbReference type="PRINTS" id="PR01974">
    <property type="entry name" value="TNFACTORR11A"/>
</dbReference>
<feature type="transmembrane region" description="Helical" evidence="3">
    <location>
        <begin position="388"/>
        <end position="411"/>
    </location>
</feature>
<dbReference type="Proteomes" id="UP000694553">
    <property type="component" value="Unassembled WGS sequence"/>
</dbReference>
<evidence type="ECO:0000256" key="3">
    <source>
        <dbReference type="SAM" id="Phobius"/>
    </source>
</evidence>
<feature type="region of interest" description="Disordered" evidence="2">
    <location>
        <begin position="679"/>
        <end position="728"/>
    </location>
</feature>
<dbReference type="CDD" id="cd13411">
    <property type="entry name" value="TNFRSF11A"/>
    <property type="match status" value="1"/>
</dbReference>
<sequence length="847" mass="90379">MLPSLFLSMRAQGRFCIHRVSSAGSSSSVNSPVLPYRRGFLSLCETRDIAGRAGHAISCSHSFPGRVAAAGLAVVAVEAVLGVKRPPCTIPSQVAGTGPCTAWSSLGALPKHIFRFSSPLGSNPVRQLPTSTKLRGRKGRKRSSQLKCASLRCRGAGAWLEGSSFPTVAGKGATGGGRDGHPDMPVPSGCWLLLLCLAAAGKQLSLQITPPCESEQHYEYSGRCCRKCEPGKYLSARCTATSDSVCQPCGPKEYMDVWNEEDKCLLHKICDQGKALKEVNPGNSTFQRQCACTMGYHWNEDCDCCQRNAMCAPGLGVKPPVQQDKDTMCIPCPRGYFSDVSSSTDECKSWTNCTALGMEESTPGTDKSDAVCKERKMPEPSEDGTNRILYVLIVILFFVTLIGIVVFIVYYKKKGKKLTADLQNWANEVCSQIKGTKEPPRDAFVTVNITNAAVPQTSEDTCLLGPSGSPVPGNLCCTSGHTPCRKESPSTEPCEAGDFSVVTETDDYQFPPVPTEDEYMDKDLNNTDYLSLLSRTASKTVSSFSEPMEAGENDSLNQYFSGIGSTENISVSQGFHPPSNTDGAHIATDQLLQKSCQHAYSCLKETGNKDTDHFATNCDSEKICARCGILYRESPQKCSKPCCSVADSTSTSPETGSCAQCTCGLNFLSAGQSTLANDLGMEDASSDTTNMKHQNTNRSTSGTHRSTSGTNSSTSDLPPASGNVTGNSNSTFISSGQVMNFKGDIIVVYLSQNSQEGATASGPSEENVGSPVQEENLSRCETFAGNAQHYKEKCAELQGTHPAAGSGGPRWPGGALAQERGPSCGGQASQPVQEEGKLGHFSEKVLN</sequence>
<dbReference type="InterPro" id="IPR053075">
    <property type="entry name" value="TNFRSF11A"/>
</dbReference>
<dbReference type="AlphaFoldDB" id="A0A8C3E4D3"/>
<dbReference type="Pfam" id="PF18278">
    <property type="entry name" value="RANK_CRD_2"/>
    <property type="match status" value="1"/>
</dbReference>
<keyword evidence="5" id="KW-1185">Reference proteome</keyword>
<dbReference type="GO" id="GO:0045780">
    <property type="term" value="P:positive regulation of bone resorption"/>
    <property type="evidence" value="ECO:0007669"/>
    <property type="project" value="TreeGrafter"/>
</dbReference>
<feature type="repeat" description="TNFR-Cys" evidence="1">
    <location>
        <begin position="211"/>
        <end position="246"/>
    </location>
</feature>
<feature type="disulfide bond" evidence="1">
    <location>
        <begin position="332"/>
        <end position="347"/>
    </location>
</feature>
<organism evidence="4 5">
    <name type="scientific">Corvus moneduloides</name>
    <name type="common">New Caledonian crow</name>
    <dbReference type="NCBI Taxonomy" id="1196302"/>
    <lineage>
        <taxon>Eukaryota</taxon>
        <taxon>Metazoa</taxon>
        <taxon>Chordata</taxon>
        <taxon>Craniata</taxon>
        <taxon>Vertebrata</taxon>
        <taxon>Euteleostomi</taxon>
        <taxon>Archelosauria</taxon>
        <taxon>Archosauria</taxon>
        <taxon>Dinosauria</taxon>
        <taxon>Saurischia</taxon>
        <taxon>Theropoda</taxon>
        <taxon>Coelurosauria</taxon>
        <taxon>Aves</taxon>
        <taxon>Neognathae</taxon>
        <taxon>Neoaves</taxon>
        <taxon>Telluraves</taxon>
        <taxon>Australaves</taxon>
        <taxon>Passeriformes</taxon>
        <taxon>Corvoidea</taxon>
        <taxon>Corvidae</taxon>
        <taxon>Corvus</taxon>
    </lineage>
</organism>
<evidence type="ECO:0000313" key="4">
    <source>
        <dbReference type="Ensembl" id="ENSCMUP00000015859.2"/>
    </source>
</evidence>
<dbReference type="InterPro" id="IPR041648">
    <property type="entry name" value="RANK_CRD_2"/>
</dbReference>
<dbReference type="InterPro" id="IPR001368">
    <property type="entry name" value="TNFR/NGFR_Cys_rich_reg"/>
</dbReference>
<feature type="region of interest" description="Disordered" evidence="2">
    <location>
        <begin position="125"/>
        <end position="145"/>
    </location>
</feature>
<evidence type="ECO:0000256" key="2">
    <source>
        <dbReference type="SAM" id="MobiDB-lite"/>
    </source>
</evidence>
<dbReference type="SUPFAM" id="SSF57586">
    <property type="entry name" value="TNF receptor-like"/>
    <property type="match status" value="2"/>
</dbReference>
<dbReference type="PANTHER" id="PTHR47134:SF1">
    <property type="entry name" value="TUMOR NECROSIS FACTOR RECEPTOR SUPERFAMILY MEMBER 11A"/>
    <property type="match status" value="1"/>
</dbReference>
<gene>
    <name evidence="4" type="primary">TNFRSF11A</name>
</gene>
<proteinExistence type="predicted"/>
<keyword evidence="1" id="KW-1015">Disulfide bond</keyword>
<feature type="compositionally biased region" description="Basic residues" evidence="2">
    <location>
        <begin position="134"/>
        <end position="144"/>
    </location>
</feature>
<dbReference type="InterPro" id="IPR022361">
    <property type="entry name" value="TNFR_11A"/>
</dbReference>
<dbReference type="SMART" id="SM00208">
    <property type="entry name" value="TNFR"/>
    <property type="match status" value="4"/>
</dbReference>
<keyword evidence="3" id="KW-0812">Transmembrane</keyword>
<feature type="disulfide bond" evidence="1">
    <location>
        <begin position="225"/>
        <end position="238"/>
    </location>
</feature>
<accession>A0A8U7MIV2</accession>
<keyword evidence="3" id="KW-1133">Transmembrane helix</keyword>
<dbReference type="Ensembl" id="ENSCMUT00000017032.2">
    <property type="protein sequence ID" value="ENSCMUP00000015859.2"/>
    <property type="gene ID" value="ENSCMUG00000009837.2"/>
</dbReference>
<dbReference type="PROSITE" id="PS50050">
    <property type="entry name" value="TNFR_NGFR_2"/>
    <property type="match status" value="2"/>
</dbReference>
<reference evidence="4" key="3">
    <citation type="submission" date="2025-09" db="UniProtKB">
        <authorList>
            <consortium name="Ensembl"/>
        </authorList>
    </citation>
    <scope>IDENTIFICATION</scope>
</reference>
<dbReference type="InterPro" id="IPR034040">
    <property type="entry name" value="TNFRSF11A_N"/>
</dbReference>
<comment type="caution">
    <text evidence="1">Lacks conserved residue(s) required for the propagation of feature annotation.</text>
</comment>
<protein>
    <submittedName>
        <fullName evidence="4">TNF receptor superfamily member 11a</fullName>
    </submittedName>
</protein>
<feature type="region of interest" description="Disordered" evidence="2">
    <location>
        <begin position="800"/>
        <end position="847"/>
    </location>
</feature>
<reference evidence="5" key="1">
    <citation type="submission" date="2019-10" db="EMBL/GenBank/DDBJ databases">
        <title>Corvus moneduloides (New Caledonian crow) genome, bCorMon1, primary haplotype.</title>
        <authorList>
            <person name="Rutz C."/>
            <person name="Fungtammasan C."/>
            <person name="Mountcastle J."/>
            <person name="Formenti G."/>
            <person name="Chow W."/>
            <person name="Howe K."/>
            <person name="Steele M.P."/>
            <person name="Fernandes J."/>
            <person name="Gilbert M.T.P."/>
            <person name="Fedrigo O."/>
            <person name="Jarvis E.D."/>
            <person name="Gemmell N."/>
        </authorList>
    </citation>
    <scope>NUCLEOTIDE SEQUENCE [LARGE SCALE GENOMIC DNA]</scope>
</reference>
<dbReference type="PANTHER" id="PTHR47134">
    <property type="entry name" value="TUMOR NECROSIS FACTOR RECEPTOR SUPERFAMILY MEMBER 11A"/>
    <property type="match status" value="1"/>
</dbReference>
<feature type="compositionally biased region" description="Low complexity" evidence="2">
    <location>
        <begin position="696"/>
        <end position="715"/>
    </location>
</feature>
<evidence type="ECO:0000256" key="1">
    <source>
        <dbReference type="PROSITE-ProRule" id="PRU00206"/>
    </source>
</evidence>
<dbReference type="GO" id="GO:0019955">
    <property type="term" value="F:cytokine binding"/>
    <property type="evidence" value="ECO:0007669"/>
    <property type="project" value="TreeGrafter"/>
</dbReference>
<dbReference type="GO" id="GO:0005031">
    <property type="term" value="F:tumor necrosis factor receptor activity"/>
    <property type="evidence" value="ECO:0007669"/>
    <property type="project" value="TreeGrafter"/>
</dbReference>